<dbReference type="EMBL" id="CAJVQB010004557">
    <property type="protein sequence ID" value="CAG8639273.1"/>
    <property type="molecule type" value="Genomic_DNA"/>
</dbReference>
<evidence type="ECO:0000313" key="1">
    <source>
        <dbReference type="EMBL" id="CAG8639273.1"/>
    </source>
</evidence>
<organism evidence="1 2">
    <name type="scientific">Gigaspora margarita</name>
    <dbReference type="NCBI Taxonomy" id="4874"/>
    <lineage>
        <taxon>Eukaryota</taxon>
        <taxon>Fungi</taxon>
        <taxon>Fungi incertae sedis</taxon>
        <taxon>Mucoromycota</taxon>
        <taxon>Glomeromycotina</taxon>
        <taxon>Glomeromycetes</taxon>
        <taxon>Diversisporales</taxon>
        <taxon>Gigasporaceae</taxon>
        <taxon>Gigaspora</taxon>
    </lineage>
</organism>
<gene>
    <name evidence="1" type="ORF">GMARGA_LOCUS8758</name>
</gene>
<accession>A0ABN7UQF5</accession>
<keyword evidence="2" id="KW-1185">Reference proteome</keyword>
<dbReference type="Proteomes" id="UP000789901">
    <property type="component" value="Unassembled WGS sequence"/>
</dbReference>
<name>A0ABN7UQF5_GIGMA</name>
<proteinExistence type="predicted"/>
<comment type="caution">
    <text evidence="1">The sequence shown here is derived from an EMBL/GenBank/DDBJ whole genome shotgun (WGS) entry which is preliminary data.</text>
</comment>
<evidence type="ECO:0000313" key="2">
    <source>
        <dbReference type="Proteomes" id="UP000789901"/>
    </source>
</evidence>
<protein>
    <submittedName>
        <fullName evidence="1">46258_t:CDS:1</fullName>
    </submittedName>
</protein>
<reference evidence="1 2" key="1">
    <citation type="submission" date="2021-06" db="EMBL/GenBank/DDBJ databases">
        <authorList>
            <person name="Kallberg Y."/>
            <person name="Tangrot J."/>
            <person name="Rosling A."/>
        </authorList>
    </citation>
    <scope>NUCLEOTIDE SEQUENCE [LARGE SCALE GENOMIC DNA]</scope>
    <source>
        <strain evidence="1 2">120-4 pot B 10/14</strain>
    </source>
</reference>
<sequence>MFKERIQNLSLQFEGWEFALSPDQFNLVSILKFRHMKDDFTYKKSVEHAEIFKLVSYIAEIATDKKWKEVASALKENEMIKHQTQWEEVKLFWKIVENEKVDLDECLLKKKLEQAKQTQFAVDHYVSENEAHVIADKSKLDYMLDLNFPSALTTPSSDITFTTPPFDTFSQLYLQTLR</sequence>